<feature type="compositionally biased region" description="Acidic residues" evidence="5">
    <location>
        <begin position="80"/>
        <end position="103"/>
    </location>
</feature>
<gene>
    <name evidence="8" type="primary">ESF1</name>
    <name evidence="8" type="ORF">MARU1_002081</name>
</gene>
<protein>
    <submittedName>
        <fullName evidence="8">Pre-rRNA-processing protein esf1</fullName>
    </submittedName>
</protein>
<comment type="subcellular location">
    <subcellularLocation>
        <location evidence="1">Nucleus</location>
        <location evidence="1">Nucleolus</location>
    </subcellularLocation>
</comment>
<organism evidence="8 9">
    <name type="scientific">Malassezia arunalokei</name>
    <dbReference type="NCBI Taxonomy" id="1514897"/>
    <lineage>
        <taxon>Eukaryota</taxon>
        <taxon>Fungi</taxon>
        <taxon>Dikarya</taxon>
        <taxon>Basidiomycota</taxon>
        <taxon>Ustilaginomycotina</taxon>
        <taxon>Malasseziomycetes</taxon>
        <taxon>Malasseziales</taxon>
        <taxon>Malasseziaceae</taxon>
        <taxon>Malassezia</taxon>
    </lineage>
</organism>
<feature type="compositionally biased region" description="Basic and acidic residues" evidence="5">
    <location>
        <begin position="498"/>
        <end position="514"/>
    </location>
</feature>
<feature type="compositionally biased region" description="Basic and acidic residues" evidence="5">
    <location>
        <begin position="60"/>
        <end position="79"/>
    </location>
</feature>
<proteinExistence type="inferred from homology"/>
<evidence type="ECO:0000259" key="6">
    <source>
        <dbReference type="Pfam" id="PF08159"/>
    </source>
</evidence>
<dbReference type="PANTHER" id="PTHR12202:SF0">
    <property type="entry name" value="ESF1 HOMOLOG"/>
    <property type="match status" value="1"/>
</dbReference>
<accession>A0AAJ5YZV8</accession>
<feature type="domain" description="NUC153" evidence="6">
    <location>
        <begin position="547"/>
        <end position="575"/>
    </location>
</feature>
<feature type="region of interest" description="Disordered" evidence="5">
    <location>
        <begin position="60"/>
        <end position="105"/>
    </location>
</feature>
<dbReference type="Pfam" id="PF25121">
    <property type="entry name" value="RRM_ESF1"/>
    <property type="match status" value="1"/>
</dbReference>
<evidence type="ECO:0000313" key="9">
    <source>
        <dbReference type="Proteomes" id="UP001217582"/>
    </source>
</evidence>
<dbReference type="InterPro" id="IPR039754">
    <property type="entry name" value="Esf1"/>
</dbReference>
<feature type="region of interest" description="Disordered" evidence="5">
    <location>
        <begin position="1"/>
        <end position="27"/>
    </location>
</feature>
<evidence type="ECO:0000313" key="8">
    <source>
        <dbReference type="EMBL" id="WFD16047.1"/>
    </source>
</evidence>
<feature type="region of interest" description="Disordered" evidence="5">
    <location>
        <begin position="365"/>
        <end position="542"/>
    </location>
</feature>
<dbReference type="InterPro" id="IPR012580">
    <property type="entry name" value="NUC153"/>
</dbReference>
<feature type="region of interest" description="Disordered" evidence="5">
    <location>
        <begin position="577"/>
        <end position="620"/>
    </location>
</feature>
<feature type="compositionally biased region" description="Basic residues" evidence="5">
    <location>
        <begin position="606"/>
        <end position="620"/>
    </location>
</feature>
<evidence type="ECO:0000256" key="2">
    <source>
        <dbReference type="ARBA" id="ARBA00009087"/>
    </source>
</evidence>
<dbReference type="PANTHER" id="PTHR12202">
    <property type="entry name" value="ESF1 HOMOLOG"/>
    <property type="match status" value="1"/>
</dbReference>
<dbReference type="GO" id="GO:0005730">
    <property type="term" value="C:nucleolus"/>
    <property type="evidence" value="ECO:0007669"/>
    <property type="project" value="UniProtKB-SubCell"/>
</dbReference>
<feature type="compositionally biased region" description="Basic and acidic residues" evidence="5">
    <location>
        <begin position="441"/>
        <end position="462"/>
    </location>
</feature>
<evidence type="ECO:0000256" key="4">
    <source>
        <dbReference type="ARBA" id="ARBA00023242"/>
    </source>
</evidence>
<dbReference type="GO" id="GO:0006364">
    <property type="term" value="P:rRNA processing"/>
    <property type="evidence" value="ECO:0007669"/>
    <property type="project" value="InterPro"/>
</dbReference>
<evidence type="ECO:0000256" key="5">
    <source>
        <dbReference type="SAM" id="MobiDB-lite"/>
    </source>
</evidence>
<reference evidence="8 9" key="1">
    <citation type="submission" date="2023-03" db="EMBL/GenBank/DDBJ databases">
        <title>Mating type loci evolution in Malassezia.</title>
        <authorList>
            <person name="Coelho M.A."/>
        </authorList>
    </citation>
    <scope>NUCLEOTIDE SEQUENCE [LARGE SCALE GENOMIC DNA]</scope>
    <source>
        <strain evidence="8 9">CBS 13387</strain>
    </source>
</reference>
<sequence length="620" mass="71800">MVRREKDARFARVHTDPRFHRPRKDETKVVLDERFKDVLTKGPKQLDRFGRKRHDTREAQDLERLYRLDSDADYARGEVELESSSEEDDDDEEEEEDDDDESGDVVVGGADAVRKAQRHDDDSDASIDLDEDFDEEAVAELDAQVHMERDEDDERGDDTCRLAVVNMDWDHVRAVDLFKVFASIVSPQATRAPLAQTRDDNMALETVHGQVRSVRIYMSDFGRERLEREDIHGPPRAIFRKEAKRPATQVTEEGTEFDEDALRKYQLERLRYYYAIATFDSPQSARHVYNEIDGTEMERSANMFDLRFVPEEMDLPDGEDGRPAEYCDEATEDVAHYEGLDYKTDALRHSRVKLTWDQDDPRRTKLTRTSQKGQLHEDDLKTYLASSDEDEEEATSSRDRLRSLLHQMPTKSAFDDADDQDTMFTKPEGDMEISFVPALSTKKDEEHEETTIEKYMRKQKERRERRRMAKRESEPEAPEPAPEEPAASEEPTAGDSDDERHFQLQDIVRAEKLGSKKLSRQQRKREAKRQAKRTALTQPSFVMDTKDPRFAAVLDDHRFAIDPSHPGFIKTSGMQQLIQEGNRRRHEQAEQAQPAAPNVADLVTRLKNKSARPPKKARRS</sequence>
<feature type="domain" description="ESF1 RRM" evidence="7">
    <location>
        <begin position="159"/>
        <end position="315"/>
    </location>
</feature>
<keyword evidence="3" id="KW-0175">Coiled coil</keyword>
<dbReference type="Pfam" id="PF08159">
    <property type="entry name" value="NUC153"/>
    <property type="match status" value="1"/>
</dbReference>
<evidence type="ECO:0000256" key="3">
    <source>
        <dbReference type="ARBA" id="ARBA00023054"/>
    </source>
</evidence>
<keyword evidence="9" id="KW-1185">Reference proteome</keyword>
<name>A0AAJ5YZV8_9BASI</name>
<evidence type="ECO:0000259" key="7">
    <source>
        <dbReference type="Pfam" id="PF25121"/>
    </source>
</evidence>
<dbReference type="EMBL" id="CP119919">
    <property type="protein sequence ID" value="WFD16047.1"/>
    <property type="molecule type" value="Genomic_DNA"/>
</dbReference>
<dbReference type="InterPro" id="IPR056750">
    <property type="entry name" value="RRM_ESF1"/>
</dbReference>
<dbReference type="AlphaFoldDB" id="A0AAJ5YZV8"/>
<dbReference type="Proteomes" id="UP001217582">
    <property type="component" value="Chromosome 4"/>
</dbReference>
<keyword evidence="4" id="KW-0539">Nucleus</keyword>
<comment type="similarity">
    <text evidence="2">Belongs to the ESF1 family.</text>
</comment>
<evidence type="ECO:0000256" key="1">
    <source>
        <dbReference type="ARBA" id="ARBA00004604"/>
    </source>
</evidence>
<dbReference type="GO" id="GO:0003723">
    <property type="term" value="F:RNA binding"/>
    <property type="evidence" value="ECO:0007669"/>
    <property type="project" value="TreeGrafter"/>
</dbReference>
<feature type="compositionally biased region" description="Basic residues" evidence="5">
    <location>
        <begin position="515"/>
        <end position="532"/>
    </location>
</feature>